<keyword evidence="3" id="KW-1185">Reference proteome</keyword>
<evidence type="ECO:0000313" key="3">
    <source>
        <dbReference type="Proteomes" id="UP001059859"/>
    </source>
</evidence>
<feature type="domain" description="SnoaL-like" evidence="1">
    <location>
        <begin position="15"/>
        <end position="135"/>
    </location>
</feature>
<dbReference type="Proteomes" id="UP001059859">
    <property type="component" value="Chromosome"/>
</dbReference>
<dbReference type="InterPro" id="IPR037401">
    <property type="entry name" value="SnoaL-like"/>
</dbReference>
<evidence type="ECO:0000259" key="1">
    <source>
        <dbReference type="Pfam" id="PF13474"/>
    </source>
</evidence>
<evidence type="ECO:0000313" key="2">
    <source>
        <dbReference type="EMBL" id="UWX98377.1"/>
    </source>
</evidence>
<accession>A0ABY5YTD3</accession>
<dbReference type="Pfam" id="PF13474">
    <property type="entry name" value="SnoaL_3"/>
    <property type="match status" value="1"/>
</dbReference>
<organism evidence="2 3">
    <name type="scientific">Arthrobacter zhaoxinii</name>
    <dbReference type="NCBI Taxonomy" id="2964616"/>
    <lineage>
        <taxon>Bacteria</taxon>
        <taxon>Bacillati</taxon>
        <taxon>Actinomycetota</taxon>
        <taxon>Actinomycetes</taxon>
        <taxon>Micrococcales</taxon>
        <taxon>Micrococcaceae</taxon>
        <taxon>Arthrobacter</taxon>
    </lineage>
</organism>
<dbReference type="RefSeq" id="WP_260653469.1">
    <property type="nucleotide sequence ID" value="NZ_CP104275.1"/>
</dbReference>
<sequence>MDTPTPARSLSENDVLEAAARLVAAFARTDTAEYFAAFAPDATFVFHTEPARLESRAEYEALWAFWLADGWSVTACESTDAHVQVYGTSAVFSHTVLTTAGTPGATETTRERETIVFTRSGDQILAVHEHLSPVPDPGFSLEPADAGAAAVADAGADAGATPVVVVA</sequence>
<protein>
    <submittedName>
        <fullName evidence="2">Nuclear transport factor 2 family protein</fullName>
    </submittedName>
</protein>
<proteinExistence type="predicted"/>
<dbReference type="EMBL" id="CP104275">
    <property type="protein sequence ID" value="UWX98377.1"/>
    <property type="molecule type" value="Genomic_DNA"/>
</dbReference>
<dbReference type="SUPFAM" id="SSF54427">
    <property type="entry name" value="NTF2-like"/>
    <property type="match status" value="1"/>
</dbReference>
<name>A0ABY5YTD3_9MICC</name>
<reference evidence="2" key="1">
    <citation type="submission" date="2022-09" db="EMBL/GenBank/DDBJ databases">
        <title>Novel species in genus Arthrobacter.</title>
        <authorList>
            <person name="Liu Y."/>
        </authorList>
    </citation>
    <scope>NUCLEOTIDE SEQUENCE</scope>
    <source>
        <strain evidence="2">Zg-Y815</strain>
    </source>
</reference>
<dbReference type="Gene3D" id="3.10.450.50">
    <property type="match status" value="1"/>
</dbReference>
<gene>
    <name evidence="2" type="ORF">N2K95_06930</name>
</gene>
<dbReference type="InterPro" id="IPR032710">
    <property type="entry name" value="NTF2-like_dom_sf"/>
</dbReference>